<evidence type="ECO:0000313" key="2">
    <source>
        <dbReference type="EMBL" id="GIH73394.1"/>
    </source>
</evidence>
<organism evidence="2 3">
    <name type="scientific">Sphaerimonospora thailandensis</name>
    <dbReference type="NCBI Taxonomy" id="795644"/>
    <lineage>
        <taxon>Bacteria</taxon>
        <taxon>Bacillati</taxon>
        <taxon>Actinomycetota</taxon>
        <taxon>Actinomycetes</taxon>
        <taxon>Streptosporangiales</taxon>
        <taxon>Streptosporangiaceae</taxon>
        <taxon>Sphaerimonospora</taxon>
    </lineage>
</organism>
<feature type="region of interest" description="Disordered" evidence="1">
    <location>
        <begin position="1"/>
        <end position="24"/>
    </location>
</feature>
<dbReference type="Proteomes" id="UP000610966">
    <property type="component" value="Unassembled WGS sequence"/>
</dbReference>
<dbReference type="RefSeq" id="WP_239090072.1">
    <property type="nucleotide sequence ID" value="NZ_BOOG01000088.1"/>
</dbReference>
<name>A0A8J3REJ8_9ACTN</name>
<evidence type="ECO:0000313" key="3">
    <source>
        <dbReference type="Proteomes" id="UP000610966"/>
    </source>
</evidence>
<dbReference type="AlphaFoldDB" id="A0A8J3REJ8"/>
<reference evidence="2" key="1">
    <citation type="submission" date="2021-01" db="EMBL/GenBank/DDBJ databases">
        <title>Whole genome shotgun sequence of Sphaerimonospora thailandensis NBRC 107569.</title>
        <authorList>
            <person name="Komaki H."/>
            <person name="Tamura T."/>
        </authorList>
    </citation>
    <scope>NUCLEOTIDE SEQUENCE</scope>
    <source>
        <strain evidence="2">NBRC 107569</strain>
    </source>
</reference>
<keyword evidence="3" id="KW-1185">Reference proteome</keyword>
<proteinExistence type="predicted"/>
<protein>
    <submittedName>
        <fullName evidence="2">Uncharacterized protein</fullName>
    </submittedName>
</protein>
<comment type="caution">
    <text evidence="2">The sequence shown here is derived from an EMBL/GenBank/DDBJ whole genome shotgun (WGS) entry which is preliminary data.</text>
</comment>
<gene>
    <name evidence="2" type="ORF">Mth01_56470</name>
</gene>
<sequence length="107" mass="12069">MTPKTIHQPPGQIDDLDACPAPHLQPLKDDAKPLAWHASQRFARFRVLAWTCGEHRETWYELCSGGGMAFIRRMSGDPVKPEVSQTHAWTMTEAHQVWAALLSGHVR</sequence>
<accession>A0A8J3REJ8</accession>
<dbReference type="EMBL" id="BOOG01000088">
    <property type="protein sequence ID" value="GIH73394.1"/>
    <property type="molecule type" value="Genomic_DNA"/>
</dbReference>
<evidence type="ECO:0000256" key="1">
    <source>
        <dbReference type="SAM" id="MobiDB-lite"/>
    </source>
</evidence>